<dbReference type="Proteomes" id="UP000010953">
    <property type="component" value="Unassembled WGS sequence"/>
</dbReference>
<comment type="caution">
    <text evidence="1">The sequence shown here is derived from an EMBL/GenBank/DDBJ whole genome shotgun (WGS) entry which is preliminary data.</text>
</comment>
<name>M7X8Z2_9BACT</name>
<evidence type="ECO:0000313" key="1">
    <source>
        <dbReference type="EMBL" id="EMS31409.1"/>
    </source>
</evidence>
<protein>
    <submittedName>
        <fullName evidence="1">Uncharacterized protein</fullName>
    </submittedName>
</protein>
<accession>M7X8Z2</accession>
<dbReference type="OrthoDB" id="826220at2"/>
<reference evidence="1" key="1">
    <citation type="submission" date="2013-01" db="EMBL/GenBank/DDBJ databases">
        <title>Genome assembly of Mariniradius saccharolyticus AK6.</title>
        <authorList>
            <person name="Vaidya B."/>
            <person name="Khatri I."/>
            <person name="Tanuku N.R.S."/>
            <person name="Subramanian S."/>
            <person name="Pinnaka A."/>
        </authorList>
    </citation>
    <scope>NUCLEOTIDE SEQUENCE [LARGE SCALE GENOMIC DNA]</scope>
    <source>
        <strain evidence="1">AK6</strain>
    </source>
</reference>
<dbReference type="EMBL" id="AMZY02000020">
    <property type="protein sequence ID" value="EMS31409.1"/>
    <property type="molecule type" value="Genomic_DNA"/>
</dbReference>
<gene>
    <name evidence="1" type="ORF">C943_02556</name>
</gene>
<keyword evidence="2" id="KW-1185">Reference proteome</keyword>
<dbReference type="AlphaFoldDB" id="M7X8Z2"/>
<sequence length="148" mass="16784">MIVFLMIWIAFWKNQAEYTRLSENPIAPDSIIVIFDRDNDLTLLANLSGDDWAYTRSGFEDPDLSVGVTHVASSGQACANLQSKQLLEIPSIHDNDLTFDDWVELKGKSDAGTTILLVFKDEWMHKDRFTVGFKVPACEVDIQMWGKE</sequence>
<evidence type="ECO:0000313" key="2">
    <source>
        <dbReference type="Proteomes" id="UP000010953"/>
    </source>
</evidence>
<dbReference type="RefSeq" id="WP_008631440.1">
    <property type="nucleotide sequence ID" value="NZ_AMZY02000020.1"/>
</dbReference>
<proteinExistence type="predicted"/>
<dbReference type="InParanoid" id="M7X8Z2"/>
<organism evidence="1 2">
    <name type="scientific">Mariniradius saccharolyticus AK6</name>
    <dbReference type="NCBI Taxonomy" id="1239962"/>
    <lineage>
        <taxon>Bacteria</taxon>
        <taxon>Pseudomonadati</taxon>
        <taxon>Bacteroidota</taxon>
        <taxon>Cytophagia</taxon>
        <taxon>Cytophagales</taxon>
        <taxon>Cyclobacteriaceae</taxon>
        <taxon>Mariniradius</taxon>
    </lineage>
</organism>